<name>A0ACD4RIC4_9BACI</name>
<evidence type="ECO:0000313" key="1">
    <source>
        <dbReference type="EMBL" id="WHZ60068.1"/>
    </source>
</evidence>
<dbReference type="Proteomes" id="UP001226091">
    <property type="component" value="Chromosome"/>
</dbReference>
<reference evidence="2" key="1">
    <citation type="journal article" date="2025" name="Aquaculture">
        <title>Assessment of the bioflocculant production and safety properties of Metabacillus hrfriensis sp. nov. based on phenotypic and whole-genome sequencing analysis.</title>
        <authorList>
            <person name="Zhang R."/>
            <person name="Zhao Z."/>
            <person name="Luo L."/>
            <person name="Wang S."/>
            <person name="Guo K."/>
            <person name="Xu W."/>
        </authorList>
    </citation>
    <scope>NUCLEOTIDE SEQUENCE [LARGE SCALE GENOMIC DNA]</scope>
    <source>
        <strain evidence="2">CT-WN-B3</strain>
    </source>
</reference>
<proteinExistence type="predicted"/>
<sequence>MKIVLILLLSFPFLLSLDPLVYDSDYHASYQSPEGIIFLSYTDAWDETKLQQLYKELIQNKHGDELSLLQEVRIRGGSLGESSTKGSFHALTDCITLYQGDKYTEVSSYRDTLSHEYGHHFAYHYVLSHHLPFSEWSKIRKIDDSPIRWDAFWNYSDDAHQWYPQEIIAEDYVLLYGAAEETDIQEVKSSNEPFYLRTQHENERIPNVLDNKKMFRYLEEAGGLKIDDSRYIKTPELLGIDDQELRFGIANRDQIAYKFNFTFYEEGVKKESKELLKISSDETGDLKVPLEDYLRGTAYSDVSLSIDVLDLNTSRGFETEKYHLKIDRNSMLSKK</sequence>
<keyword evidence="2" id="KW-1185">Reference proteome</keyword>
<organism evidence="1 2">
    <name type="scientific">Metabacillus hrfriensis</name>
    <dbReference type="NCBI Taxonomy" id="3048891"/>
    <lineage>
        <taxon>Bacteria</taxon>
        <taxon>Bacillati</taxon>
        <taxon>Bacillota</taxon>
        <taxon>Bacilli</taxon>
        <taxon>Bacillales</taxon>
        <taxon>Bacillaceae</taxon>
        <taxon>Metabacillus</taxon>
    </lineage>
</organism>
<dbReference type="EMBL" id="CP126116">
    <property type="protein sequence ID" value="WHZ60068.1"/>
    <property type="molecule type" value="Genomic_DNA"/>
</dbReference>
<accession>A0ACD4RIC4</accession>
<evidence type="ECO:0000313" key="2">
    <source>
        <dbReference type="Proteomes" id="UP001226091"/>
    </source>
</evidence>
<gene>
    <name evidence="1" type="ORF">QLQ22_12360</name>
</gene>
<protein>
    <submittedName>
        <fullName evidence="1">Uncharacterized protein</fullName>
    </submittedName>
</protein>